<dbReference type="AlphaFoldDB" id="A0A919N9Z3"/>
<dbReference type="EMBL" id="BOMW01000044">
    <property type="protein sequence ID" value="GIF07022.1"/>
    <property type="molecule type" value="Genomic_DNA"/>
</dbReference>
<name>A0A919N9Z3_9ACTN</name>
<keyword evidence="4" id="KW-1185">Reference proteome</keyword>
<dbReference type="RefSeq" id="WP_203682443.1">
    <property type="nucleotide sequence ID" value="NZ_BOMW01000044.1"/>
</dbReference>
<dbReference type="SUPFAM" id="SSF55961">
    <property type="entry name" value="Bet v1-like"/>
    <property type="match status" value="2"/>
</dbReference>
<evidence type="ECO:0000256" key="1">
    <source>
        <dbReference type="ARBA" id="ARBA00006817"/>
    </source>
</evidence>
<reference evidence="3" key="1">
    <citation type="submission" date="2021-01" db="EMBL/GenBank/DDBJ databases">
        <title>Whole genome shotgun sequence of Actinoplanes siamensis NBRC 109076.</title>
        <authorList>
            <person name="Komaki H."/>
            <person name="Tamura T."/>
        </authorList>
    </citation>
    <scope>NUCLEOTIDE SEQUENCE</scope>
    <source>
        <strain evidence="3">NBRC 109076</strain>
    </source>
</reference>
<accession>A0A919N9Z3</accession>
<dbReference type="Gene3D" id="3.30.530.20">
    <property type="match status" value="2"/>
</dbReference>
<evidence type="ECO:0000259" key="2">
    <source>
        <dbReference type="Pfam" id="PF08327"/>
    </source>
</evidence>
<organism evidence="3 4">
    <name type="scientific">Actinoplanes siamensis</name>
    <dbReference type="NCBI Taxonomy" id="1223317"/>
    <lineage>
        <taxon>Bacteria</taxon>
        <taxon>Bacillati</taxon>
        <taxon>Actinomycetota</taxon>
        <taxon>Actinomycetes</taxon>
        <taxon>Micromonosporales</taxon>
        <taxon>Micromonosporaceae</taxon>
        <taxon>Actinoplanes</taxon>
    </lineage>
</organism>
<feature type="domain" description="Activator of Hsp90 ATPase homologue 1/2-like C-terminal" evidence="2">
    <location>
        <begin position="157"/>
        <end position="248"/>
    </location>
</feature>
<dbReference type="CDD" id="cd07814">
    <property type="entry name" value="SRPBCC_CalC_Aha1-like"/>
    <property type="match status" value="2"/>
</dbReference>
<dbReference type="InterPro" id="IPR013538">
    <property type="entry name" value="ASHA1/2-like_C"/>
</dbReference>
<proteinExistence type="inferred from homology"/>
<feature type="domain" description="Activator of Hsp90 ATPase homologue 1/2-like C-terminal" evidence="2">
    <location>
        <begin position="13"/>
        <end position="135"/>
    </location>
</feature>
<protein>
    <recommendedName>
        <fullName evidence="2">Activator of Hsp90 ATPase homologue 1/2-like C-terminal domain-containing protein</fullName>
    </recommendedName>
</protein>
<comment type="caution">
    <text evidence="3">The sequence shown here is derived from an EMBL/GenBank/DDBJ whole genome shotgun (WGS) entry which is preliminary data.</text>
</comment>
<dbReference type="InterPro" id="IPR023393">
    <property type="entry name" value="START-like_dom_sf"/>
</dbReference>
<dbReference type="Pfam" id="PF08327">
    <property type="entry name" value="AHSA1"/>
    <property type="match status" value="2"/>
</dbReference>
<dbReference type="Proteomes" id="UP000629619">
    <property type="component" value="Unassembled WGS sequence"/>
</dbReference>
<evidence type="ECO:0000313" key="4">
    <source>
        <dbReference type="Proteomes" id="UP000629619"/>
    </source>
</evidence>
<comment type="similarity">
    <text evidence="1">Belongs to the AHA1 family.</text>
</comment>
<evidence type="ECO:0000313" key="3">
    <source>
        <dbReference type="EMBL" id="GIF07022.1"/>
    </source>
</evidence>
<gene>
    <name evidence="3" type="ORF">Asi03nite_45600</name>
</gene>
<sequence>MGDLLMHRVRVPAPIARVRHALTDPGALRVWLAEHVDVRLPERFHFWGRFTPEGDAPHQRLLHVDDHSLRFRWRLDETDTTVEFALAEEDPDNTVLTLTQTDLPDFDEMVAEASTLGQMHTFWALSIANLVEYVEGRERTPKCDFAVPDMRAEVTVDASPEAVYRSLVDPGQFAQWFGARIDIEPEVGGRWAMGGFDVDPAPARIIELDPGSRLALAWDDGLVTSWELAGSEGHTRLTIVQSGFDTDRPPYGSWMGLLGGIAELRRYHGLAGWRPIWIEVRLNNAPDGIIAIG</sequence>